<evidence type="ECO:0000313" key="6">
    <source>
        <dbReference type="EMBL" id="HGF99439.1"/>
    </source>
</evidence>
<proteinExistence type="inferred from homology"/>
<dbReference type="CDD" id="cd03399">
    <property type="entry name" value="SPFH_flotillin"/>
    <property type="match status" value="1"/>
</dbReference>
<gene>
    <name evidence="6" type="ORF">ENR15_01895</name>
</gene>
<evidence type="ECO:0000256" key="4">
    <source>
        <dbReference type="SAM" id="Coils"/>
    </source>
</evidence>
<dbReference type="SMART" id="SM00244">
    <property type="entry name" value="PHB"/>
    <property type="match status" value="1"/>
</dbReference>
<reference evidence="6" key="1">
    <citation type="journal article" date="2020" name="mSystems">
        <title>Genome- and Community-Level Interaction Insights into Carbon Utilization and Element Cycling Functions of Hydrothermarchaeota in Hydrothermal Sediment.</title>
        <authorList>
            <person name="Zhou Z."/>
            <person name="Liu Y."/>
            <person name="Xu W."/>
            <person name="Pan J."/>
            <person name="Luo Z.H."/>
            <person name="Li M."/>
        </authorList>
    </citation>
    <scope>NUCLEOTIDE SEQUENCE [LARGE SCALE GENOMIC DNA]</scope>
    <source>
        <strain evidence="6">SpSt-374</strain>
    </source>
</reference>
<dbReference type="EMBL" id="DSPX01000017">
    <property type="protein sequence ID" value="HGF99439.1"/>
    <property type="molecule type" value="Genomic_DNA"/>
</dbReference>
<dbReference type="PANTHER" id="PTHR13806">
    <property type="entry name" value="FLOTILLIN-RELATED"/>
    <property type="match status" value="1"/>
</dbReference>
<dbReference type="InterPro" id="IPR001107">
    <property type="entry name" value="Band_7"/>
</dbReference>
<feature type="coiled-coil region" evidence="4">
    <location>
        <begin position="538"/>
        <end position="586"/>
    </location>
</feature>
<dbReference type="Pfam" id="PF01145">
    <property type="entry name" value="Band_7"/>
    <property type="match status" value="1"/>
</dbReference>
<dbReference type="PANTHER" id="PTHR13806:SF46">
    <property type="entry name" value="FLOTILLIN-1-RELATED"/>
    <property type="match status" value="1"/>
</dbReference>
<comment type="subcellular location">
    <subcellularLocation>
        <location evidence="1">Membrane</location>
    </subcellularLocation>
</comment>
<dbReference type="GO" id="GO:0005886">
    <property type="term" value="C:plasma membrane"/>
    <property type="evidence" value="ECO:0007669"/>
    <property type="project" value="TreeGrafter"/>
</dbReference>
<evidence type="ECO:0000256" key="1">
    <source>
        <dbReference type="ARBA" id="ARBA00004370"/>
    </source>
</evidence>
<dbReference type="GO" id="GO:0002020">
    <property type="term" value="F:protease binding"/>
    <property type="evidence" value="ECO:0007669"/>
    <property type="project" value="TreeGrafter"/>
</dbReference>
<protein>
    <submittedName>
        <fullName evidence="6">Flotillin family protein</fullName>
    </submittedName>
</protein>
<comment type="similarity">
    <text evidence="2">Belongs to the band 7/mec-2 family. Flotillin subfamily.</text>
</comment>
<evidence type="ECO:0000256" key="3">
    <source>
        <dbReference type="ARBA" id="ARBA00023136"/>
    </source>
</evidence>
<dbReference type="SUPFAM" id="SSF117892">
    <property type="entry name" value="Band 7/SPFH domain"/>
    <property type="match status" value="1"/>
</dbReference>
<evidence type="ECO:0000256" key="2">
    <source>
        <dbReference type="ARBA" id="ARBA00007161"/>
    </source>
</evidence>
<dbReference type="AlphaFoldDB" id="A0A7C3ZF02"/>
<feature type="coiled-coil region" evidence="4">
    <location>
        <begin position="155"/>
        <end position="182"/>
    </location>
</feature>
<dbReference type="Gene3D" id="3.30.479.30">
    <property type="entry name" value="Band 7 domain"/>
    <property type="match status" value="1"/>
</dbReference>
<name>A0A7C3ZF02_9CYAN</name>
<feature type="domain" description="Band 7" evidence="5">
    <location>
        <begin position="24"/>
        <end position="198"/>
    </location>
</feature>
<keyword evidence="4" id="KW-0175">Coiled coil</keyword>
<accession>A0A7C3ZF02</accession>
<keyword evidence="3" id="KW-0472">Membrane</keyword>
<dbReference type="InterPro" id="IPR027705">
    <property type="entry name" value="Flotillin_fam"/>
</dbReference>
<comment type="caution">
    <text evidence="6">The sequence shown here is derived from an EMBL/GenBank/DDBJ whole genome shotgun (WGS) entry which is preliminary data.</text>
</comment>
<sequence length="615" mass="66445">MEVILLLLGILGMGTGAGVFIIRNLYYVCQPSEVLIFAGSTTRLPDGRKVGYRIVKGGSSVRLPLLEGAYRMDLSNTIVELKVANAYCKGGIPLTVQGVANIKIAGNEPTIHNAIERLLGKSPKEIEKIARETLEGNLRGVLASLTPEQVNEDKIAFAKSLLEEAEEDLEKLGLVLDNLQIQNISDDVRYLDSIGRKPRAELLRDSRIAEARAKAQSVIQSAENEKTTAIKRIDRDLEIARAEAQRRLQDALTMRSAVVAEVEAEIASEVARTQAELAVQKARIEQVRQQLQADVVAPAEAECAAAIARAKGNASRIVEEGKALAEGIESLSQSWKAAGPSARDIFLFQKLQTLLATLVSTVPDIEVQNVTVIDAEGGSTATKMAAFFEQLRQGAGLDIPGALRGNGGENKPGFLSKSESDTEIAAETWFMGEPPQSHRGNHPVVAPQSAEVGTQHFGDVGKTKNIHHAVPPHDAVTSPQSSRGNVTPQRRDFHLQEPEMPPEMRNFTSADNIGDSFPLVSAPSLAPTDAAIQEASFLATLEAEIQEFLNALAQNNLTSVQAAESLQRAIEQYPQLKKRLRRAMNAGGEKALAQVLSHPFVQISSAAIAAWLEED</sequence>
<organism evidence="6">
    <name type="scientific">Planktothricoides sp. SpSt-374</name>
    <dbReference type="NCBI Taxonomy" id="2282167"/>
    <lineage>
        <taxon>Bacteria</taxon>
        <taxon>Bacillati</taxon>
        <taxon>Cyanobacteriota</taxon>
        <taxon>Cyanophyceae</taxon>
        <taxon>Oscillatoriophycideae</taxon>
        <taxon>Oscillatoriales</taxon>
        <taxon>Oscillatoriaceae</taxon>
        <taxon>Planktothricoides</taxon>
    </lineage>
</organism>
<evidence type="ECO:0000259" key="5">
    <source>
        <dbReference type="SMART" id="SM00244"/>
    </source>
</evidence>
<dbReference type="InterPro" id="IPR036013">
    <property type="entry name" value="Band_7/SPFH_dom_sf"/>
</dbReference>
<dbReference type="GO" id="GO:0072659">
    <property type="term" value="P:protein localization to plasma membrane"/>
    <property type="evidence" value="ECO:0007669"/>
    <property type="project" value="TreeGrafter"/>
</dbReference>